<accession>A0A2T6ZV17</accession>
<dbReference type="EMBL" id="NESQ01000095">
    <property type="protein sequence ID" value="PUU79295.1"/>
    <property type="molecule type" value="Genomic_DNA"/>
</dbReference>
<dbReference type="STRING" id="42251.A0A2T6ZV17"/>
<dbReference type="Pfam" id="PF10650">
    <property type="entry name" value="zf-C3H1"/>
    <property type="match status" value="1"/>
</dbReference>
<evidence type="ECO:0000313" key="3">
    <source>
        <dbReference type="Proteomes" id="UP000244722"/>
    </source>
</evidence>
<dbReference type="OrthoDB" id="1922977at2759"/>
<organism evidence="2 3">
    <name type="scientific">Tuber borchii</name>
    <name type="common">White truffle</name>
    <dbReference type="NCBI Taxonomy" id="42251"/>
    <lineage>
        <taxon>Eukaryota</taxon>
        <taxon>Fungi</taxon>
        <taxon>Dikarya</taxon>
        <taxon>Ascomycota</taxon>
        <taxon>Pezizomycotina</taxon>
        <taxon>Pezizomycetes</taxon>
        <taxon>Pezizales</taxon>
        <taxon>Tuberaceae</taxon>
        <taxon>Tuber</taxon>
    </lineage>
</organism>
<evidence type="ECO:0000313" key="2">
    <source>
        <dbReference type="EMBL" id="PUU79295.1"/>
    </source>
</evidence>
<dbReference type="InterPro" id="IPR019607">
    <property type="entry name" value="Putative_zinc-finger_domain"/>
</dbReference>
<keyword evidence="3" id="KW-1185">Reference proteome</keyword>
<proteinExistence type="predicted"/>
<dbReference type="Proteomes" id="UP000244722">
    <property type="component" value="Unassembled WGS sequence"/>
</dbReference>
<name>A0A2T6ZV17_TUBBO</name>
<protein>
    <recommendedName>
        <fullName evidence="1">Putative zinc-finger domain-containing protein</fullName>
    </recommendedName>
</protein>
<sequence length="114" mass="12892">MVPGGYKSLTYTNRIQPLKQMCMFEFNGGICNDQTCSNQHFRELEVSDADILIELASAKEGKTEAEQALYNQGLREEIEKLKAQGIKDFMTVIAGIVAYRRKFLGDESRVLKLP</sequence>
<dbReference type="AlphaFoldDB" id="A0A2T6ZV17"/>
<gene>
    <name evidence="2" type="ORF">B9Z19DRAFT_979979</name>
</gene>
<feature type="domain" description="Putative zinc-finger" evidence="1">
    <location>
        <begin position="21"/>
        <end position="42"/>
    </location>
</feature>
<evidence type="ECO:0000259" key="1">
    <source>
        <dbReference type="Pfam" id="PF10650"/>
    </source>
</evidence>
<comment type="caution">
    <text evidence="2">The sequence shown here is derived from an EMBL/GenBank/DDBJ whole genome shotgun (WGS) entry which is preliminary data.</text>
</comment>
<reference evidence="2 3" key="1">
    <citation type="submission" date="2017-04" db="EMBL/GenBank/DDBJ databases">
        <title>Draft genome sequence of Tuber borchii Vittad., a whitish edible truffle.</title>
        <authorList>
            <consortium name="DOE Joint Genome Institute"/>
            <person name="Murat C."/>
            <person name="Kuo A."/>
            <person name="Barry K.W."/>
            <person name="Clum A."/>
            <person name="Dockter R.B."/>
            <person name="Fauchery L."/>
            <person name="Iotti M."/>
            <person name="Kohler A."/>
            <person name="Labutti K."/>
            <person name="Lindquist E.A."/>
            <person name="Lipzen A."/>
            <person name="Ohm R.A."/>
            <person name="Wang M."/>
            <person name="Grigoriev I.V."/>
            <person name="Zambonelli A."/>
            <person name="Martin F.M."/>
        </authorList>
    </citation>
    <scope>NUCLEOTIDE SEQUENCE [LARGE SCALE GENOMIC DNA]</scope>
    <source>
        <strain evidence="2 3">Tbo3840</strain>
    </source>
</reference>